<dbReference type="InterPro" id="IPR002575">
    <property type="entry name" value="Aminoglycoside_PTrfase"/>
</dbReference>
<evidence type="ECO:0000256" key="2">
    <source>
        <dbReference type="ARBA" id="ARBA00022801"/>
    </source>
</evidence>
<keyword evidence="2" id="KW-0378">Hydrolase</keyword>
<dbReference type="RefSeq" id="WP_042449583.1">
    <property type="nucleotide sequence ID" value="NZ_BBPN01000016.1"/>
</dbReference>
<evidence type="ECO:0000313" key="5">
    <source>
        <dbReference type="Proteomes" id="UP000183015"/>
    </source>
</evidence>
<evidence type="ECO:0000256" key="1">
    <source>
        <dbReference type="ARBA" id="ARBA00001946"/>
    </source>
</evidence>
<evidence type="ECO:0000313" key="4">
    <source>
        <dbReference type="EMBL" id="SEM77179.1"/>
    </source>
</evidence>
<sequence length="478" mass="52116">MPTDPSATAPPRHQEPVDVHLILRRDGPAGPEVLLSRRAGQVYAAGLWHLPSGHLDGPHEDVVTALIREAGEETGVGIDSADVRHAVTVHHRSPAGSARIGIFFEVRHWSGEPRVMEPAVCDAMDWFPLADLPAPMVAYCRAGLDAYAAGRPFAVHFQESGDQVEFEPAADRLRLLSSADPSPDAPDRRVREFAEQAVGRITGWTDTSWAREGSRVWRASGTDGGQWFVKIHQSDRFHSREVEAYRSWVPALGPAAPRLVAADPELRAIVITAVPGRSLHGAVHPPDEQQRIFHRIGELAAAIHRSLPARPSAGVPAAVGKLERHLAAARAHLAPGDEDFVRQVTAKADQLPDLGRVPTHGDFQLRNLRWDQATGTLYVIDFERSEPGPAVRDFVRFSDAWSGRPDLAEAVMAGYGRKFSAAEEQHLVVHQVLDAVSGIQYGIGHGDPELVERGRRTLAQLRATHGSGLPPETPEPSR</sequence>
<dbReference type="SUPFAM" id="SSF55811">
    <property type="entry name" value="Nudix"/>
    <property type="match status" value="1"/>
</dbReference>
<dbReference type="Gene3D" id="3.90.1200.10">
    <property type="match status" value="1"/>
</dbReference>
<dbReference type="Gene3D" id="3.90.79.10">
    <property type="entry name" value="Nucleoside Triphosphate Pyrophosphohydrolase"/>
    <property type="match status" value="1"/>
</dbReference>
<organism evidence="4 5">
    <name type="scientific">Streptacidiphilus jiangxiensis</name>
    <dbReference type="NCBI Taxonomy" id="235985"/>
    <lineage>
        <taxon>Bacteria</taxon>
        <taxon>Bacillati</taxon>
        <taxon>Actinomycetota</taxon>
        <taxon>Actinomycetes</taxon>
        <taxon>Kitasatosporales</taxon>
        <taxon>Streptomycetaceae</taxon>
        <taxon>Streptacidiphilus</taxon>
    </lineage>
</organism>
<keyword evidence="5" id="KW-1185">Reference proteome</keyword>
<dbReference type="InterPro" id="IPR015797">
    <property type="entry name" value="NUDIX_hydrolase-like_dom_sf"/>
</dbReference>
<dbReference type="EMBL" id="FOAZ01000056">
    <property type="protein sequence ID" value="SEM77179.1"/>
    <property type="molecule type" value="Genomic_DNA"/>
</dbReference>
<dbReference type="CDD" id="cd04683">
    <property type="entry name" value="NUDIX_Hydrolase"/>
    <property type="match status" value="1"/>
</dbReference>
<comment type="cofactor">
    <cofactor evidence="1">
        <name>Mg(2+)</name>
        <dbReference type="ChEBI" id="CHEBI:18420"/>
    </cofactor>
</comment>
<accession>A0A1H8B4A9</accession>
<dbReference type="GO" id="GO:0016787">
    <property type="term" value="F:hydrolase activity"/>
    <property type="evidence" value="ECO:0007669"/>
    <property type="project" value="UniProtKB-KW"/>
</dbReference>
<dbReference type="InterPro" id="IPR000086">
    <property type="entry name" value="NUDIX_hydrolase_dom"/>
</dbReference>
<dbReference type="Pfam" id="PF00293">
    <property type="entry name" value="NUDIX"/>
    <property type="match status" value="1"/>
</dbReference>
<dbReference type="InterPro" id="IPR011009">
    <property type="entry name" value="Kinase-like_dom_sf"/>
</dbReference>
<dbReference type="SUPFAM" id="SSF56112">
    <property type="entry name" value="Protein kinase-like (PK-like)"/>
    <property type="match status" value="1"/>
</dbReference>
<gene>
    <name evidence="4" type="ORF">SAMN05414137_1568</name>
</gene>
<proteinExistence type="predicted"/>
<dbReference type="STRING" id="235985.SAMN05414137_1568"/>
<dbReference type="PANTHER" id="PTHR43046">
    <property type="entry name" value="GDP-MANNOSE MANNOSYL HYDROLASE"/>
    <property type="match status" value="1"/>
</dbReference>
<dbReference type="eggNOG" id="COG0510">
    <property type="taxonomic scope" value="Bacteria"/>
</dbReference>
<dbReference type="PANTHER" id="PTHR43046:SF16">
    <property type="entry name" value="ADP-RIBOSE PYROPHOSPHATASE YJHB-RELATED"/>
    <property type="match status" value="1"/>
</dbReference>
<dbReference type="Proteomes" id="UP000183015">
    <property type="component" value="Unassembled WGS sequence"/>
</dbReference>
<name>A0A1H8B4A9_STRJI</name>
<dbReference type="OrthoDB" id="21342at2"/>
<reference evidence="5" key="1">
    <citation type="submission" date="2016-10" db="EMBL/GenBank/DDBJ databases">
        <authorList>
            <person name="Varghese N."/>
        </authorList>
    </citation>
    <scope>NUCLEOTIDE SEQUENCE [LARGE SCALE GENOMIC DNA]</scope>
    <source>
        <strain evidence="5">DSM 45096 / BCRC 16803 / CGMCC 4.1857 / CIP 109030 / JCM 12277 / KCTC 19219 / NBRC 100920 / 33214</strain>
    </source>
</reference>
<protein>
    <submittedName>
        <fullName evidence="4">NUDIX domain-containing protein</fullName>
    </submittedName>
</protein>
<evidence type="ECO:0000259" key="3">
    <source>
        <dbReference type="PROSITE" id="PS51462"/>
    </source>
</evidence>
<dbReference type="PROSITE" id="PS51462">
    <property type="entry name" value="NUDIX"/>
    <property type="match status" value="1"/>
</dbReference>
<dbReference type="Pfam" id="PF01636">
    <property type="entry name" value="APH"/>
    <property type="match status" value="1"/>
</dbReference>
<dbReference type="AlphaFoldDB" id="A0A1H8B4A9"/>
<dbReference type="eggNOG" id="COG1051">
    <property type="taxonomic scope" value="Bacteria"/>
</dbReference>
<feature type="domain" description="Nudix hydrolase" evidence="3">
    <location>
        <begin position="12"/>
        <end position="149"/>
    </location>
</feature>